<name>A0ABS7AAY6_9PROT</name>
<dbReference type="Proteomes" id="UP001196565">
    <property type="component" value="Unassembled WGS sequence"/>
</dbReference>
<gene>
    <name evidence="2" type="ORF">KPL78_16410</name>
</gene>
<keyword evidence="3" id="KW-1185">Reference proteome</keyword>
<proteinExistence type="predicted"/>
<dbReference type="RefSeq" id="WP_219764045.1">
    <property type="nucleotide sequence ID" value="NZ_JAHYBZ010000005.1"/>
</dbReference>
<evidence type="ECO:0000313" key="2">
    <source>
        <dbReference type="EMBL" id="MBW6399442.1"/>
    </source>
</evidence>
<protein>
    <submittedName>
        <fullName evidence="2">Uncharacterized protein</fullName>
    </submittedName>
</protein>
<feature type="region of interest" description="Disordered" evidence="1">
    <location>
        <begin position="1"/>
        <end position="32"/>
    </location>
</feature>
<organism evidence="2 3">
    <name type="scientific">Roseomonas alba</name>
    <dbReference type="NCBI Taxonomy" id="2846776"/>
    <lineage>
        <taxon>Bacteria</taxon>
        <taxon>Pseudomonadati</taxon>
        <taxon>Pseudomonadota</taxon>
        <taxon>Alphaproteobacteria</taxon>
        <taxon>Acetobacterales</taxon>
        <taxon>Roseomonadaceae</taxon>
        <taxon>Roseomonas</taxon>
    </lineage>
</organism>
<evidence type="ECO:0000313" key="3">
    <source>
        <dbReference type="Proteomes" id="UP001196565"/>
    </source>
</evidence>
<sequence>MITIDTRAPRAIPARSGTSIPPQAATRPGTGLSPAEIRQIILEILG</sequence>
<dbReference type="EMBL" id="JAHYBZ010000005">
    <property type="protein sequence ID" value="MBW6399442.1"/>
    <property type="molecule type" value="Genomic_DNA"/>
</dbReference>
<accession>A0ABS7AAY6</accession>
<evidence type="ECO:0000256" key="1">
    <source>
        <dbReference type="SAM" id="MobiDB-lite"/>
    </source>
</evidence>
<comment type="caution">
    <text evidence="2">The sequence shown here is derived from an EMBL/GenBank/DDBJ whole genome shotgun (WGS) entry which is preliminary data.</text>
</comment>
<reference evidence="2 3" key="1">
    <citation type="submission" date="2021-07" db="EMBL/GenBank/DDBJ databases">
        <authorList>
            <person name="So Y."/>
        </authorList>
    </citation>
    <scope>NUCLEOTIDE SEQUENCE [LARGE SCALE GENOMIC DNA]</scope>
    <source>
        <strain evidence="2 3">HJA6</strain>
    </source>
</reference>